<protein>
    <submittedName>
        <fullName evidence="1">Uncharacterized protein</fullName>
    </submittedName>
</protein>
<keyword evidence="2" id="KW-1185">Reference proteome</keyword>
<dbReference type="RefSeq" id="WP_310305217.1">
    <property type="nucleotide sequence ID" value="NZ_BAAAPS010000005.1"/>
</dbReference>
<reference evidence="1 2" key="1">
    <citation type="submission" date="2023-07" db="EMBL/GenBank/DDBJ databases">
        <title>Sequencing the genomes of 1000 actinobacteria strains.</title>
        <authorList>
            <person name="Klenk H.-P."/>
        </authorList>
    </citation>
    <scope>NUCLEOTIDE SEQUENCE [LARGE SCALE GENOMIC DNA]</scope>
    <source>
        <strain evidence="1 2">DSM 19426</strain>
    </source>
</reference>
<organism evidence="1 2">
    <name type="scientific">Nocardioides marmoribigeumensis</name>
    <dbReference type="NCBI Taxonomy" id="433649"/>
    <lineage>
        <taxon>Bacteria</taxon>
        <taxon>Bacillati</taxon>
        <taxon>Actinomycetota</taxon>
        <taxon>Actinomycetes</taxon>
        <taxon>Propionibacteriales</taxon>
        <taxon>Nocardioidaceae</taxon>
        <taxon>Nocardioides</taxon>
    </lineage>
</organism>
<sequence length="273" mass="28545">MSAVACQVCGLATDQRPERRLVRTPAGVAVGQGYEVGTCDDCAALDPARPGLAVRAALRVLGKEEADDVLAAKAFEEAGVDVTEVLYDRGDDRGGRGARGPQRKAFAHVGADGLAALRLGYAKVLDMRVHAATRDRAVPPTAPPEGHPPACVACGVARSAGWATVRTKALTRGPDFLDGCVCSTCAEVLRDVGAVGATFLERAAMQAKGIDWVAGARVPGLQAWVATGLPPGEPWGWVDLALPEPEMDPLALLRSQVADLQREVAVLREAVAR</sequence>
<gene>
    <name evidence="1" type="ORF">J2S63_003614</name>
</gene>
<comment type="caution">
    <text evidence="1">The sequence shown here is derived from an EMBL/GenBank/DDBJ whole genome shotgun (WGS) entry which is preliminary data.</text>
</comment>
<name>A0ABU2C085_9ACTN</name>
<dbReference type="Proteomes" id="UP001183648">
    <property type="component" value="Unassembled WGS sequence"/>
</dbReference>
<proteinExistence type="predicted"/>
<evidence type="ECO:0000313" key="2">
    <source>
        <dbReference type="Proteomes" id="UP001183648"/>
    </source>
</evidence>
<dbReference type="EMBL" id="JAVDYG010000001">
    <property type="protein sequence ID" value="MDR7364061.1"/>
    <property type="molecule type" value="Genomic_DNA"/>
</dbReference>
<evidence type="ECO:0000313" key="1">
    <source>
        <dbReference type="EMBL" id="MDR7364061.1"/>
    </source>
</evidence>
<accession>A0ABU2C085</accession>